<dbReference type="OrthoDB" id="4158657at2759"/>
<dbReference type="InterPro" id="IPR001452">
    <property type="entry name" value="SH3_domain"/>
</dbReference>
<evidence type="ECO:0000256" key="2">
    <source>
        <dbReference type="PROSITE-ProRule" id="PRU00192"/>
    </source>
</evidence>
<dbReference type="SMART" id="SM00326">
    <property type="entry name" value="SH3"/>
    <property type="match status" value="2"/>
</dbReference>
<feature type="compositionally biased region" description="Basic and acidic residues" evidence="3">
    <location>
        <begin position="198"/>
        <end position="212"/>
    </location>
</feature>
<dbReference type="FunFam" id="2.30.30.40:FF:000016">
    <property type="entry name" value="RIMS-binding protein 2 isoform X2"/>
    <property type="match status" value="1"/>
</dbReference>
<dbReference type="PANTHER" id="PTHR14234:SF20">
    <property type="entry name" value="PERIPHERAL-TYPE BENZODIAZEPINE RECEPTOR-ASSOCIATED PROTEIN 1"/>
    <property type="match status" value="1"/>
</dbReference>
<keyword evidence="5" id="KW-0675">Receptor</keyword>
<keyword evidence="1 2" id="KW-0728">SH3 domain</keyword>
<feature type="compositionally biased region" description="Pro residues" evidence="3">
    <location>
        <begin position="254"/>
        <end position="269"/>
    </location>
</feature>
<dbReference type="PROSITE" id="PS50002">
    <property type="entry name" value="SH3"/>
    <property type="match status" value="2"/>
</dbReference>
<feature type="domain" description="SH3" evidence="4">
    <location>
        <begin position="125"/>
        <end position="192"/>
    </location>
</feature>
<evidence type="ECO:0000259" key="4">
    <source>
        <dbReference type="PROSITE" id="PS50002"/>
    </source>
</evidence>
<name>A0A556VAZ6_BAGYA</name>
<reference evidence="5 6" key="1">
    <citation type="journal article" date="2019" name="Genome Biol. Evol.">
        <title>Whole-Genome Sequencing of the Giant Devil Catfish, Bagarius yarrelli.</title>
        <authorList>
            <person name="Jiang W."/>
            <person name="Lv Y."/>
            <person name="Cheng L."/>
            <person name="Yang K."/>
            <person name="Chao B."/>
            <person name="Wang X."/>
            <person name="Li Y."/>
            <person name="Pan X."/>
            <person name="You X."/>
            <person name="Zhang Y."/>
            <person name="Yang J."/>
            <person name="Li J."/>
            <person name="Zhang X."/>
            <person name="Liu S."/>
            <person name="Sun C."/>
            <person name="Yang J."/>
            <person name="Shi Q."/>
        </authorList>
    </citation>
    <scope>NUCLEOTIDE SEQUENCE [LARGE SCALE GENOMIC DNA]</scope>
    <source>
        <strain evidence="5">JWS20170419001</strain>
        <tissue evidence="5">Muscle</tissue>
    </source>
</reference>
<evidence type="ECO:0000313" key="6">
    <source>
        <dbReference type="Proteomes" id="UP000319801"/>
    </source>
</evidence>
<sequence length="305" mass="33937">MSPNRDAAEEELPFREGQIIKVYGDKDADGFYRGVSDGRHGYVPCNMVSEIQVDDEETRDQLLQQRFLSTETSIEKMGTRSLAQLPHRPAPPPKPRRSKKVESTGLSEENFNTEPSNQDTARHSAVARRMVAIFDYDPKESSPNADIEAELTFNAGDIIYVFGDMDDDGFYYGDLNGQKGLVPSNFLQAFPENEDDSAERQHSIANSRRDSQVSHPTSVEQTELLTTNLPEESQTEPASQPDLHQNLLSDQQPGPSPCSSHPPPVVQPPPKDHPVPDTSLLGKKKKGFFSKGKQLFKKLGSSKKE</sequence>
<dbReference type="PRINTS" id="PR00452">
    <property type="entry name" value="SH3DOMAIN"/>
</dbReference>
<dbReference type="SUPFAM" id="SSF50044">
    <property type="entry name" value="SH3-domain"/>
    <property type="match status" value="2"/>
</dbReference>
<feature type="domain" description="SH3" evidence="4">
    <location>
        <begin position="1"/>
        <end position="53"/>
    </location>
</feature>
<dbReference type="CDD" id="cd12013">
    <property type="entry name" value="SH3_RIM-BP_3"/>
    <property type="match status" value="1"/>
</dbReference>
<dbReference type="FunFam" id="2.30.30.40:FF:000023">
    <property type="entry name" value="RIMS-binding protein 2 isoform F"/>
    <property type="match status" value="1"/>
</dbReference>
<feature type="region of interest" description="Disordered" evidence="3">
    <location>
        <begin position="69"/>
        <end position="121"/>
    </location>
</feature>
<dbReference type="InterPro" id="IPR035755">
    <property type="entry name" value="RIM-BP_SH3_3"/>
</dbReference>
<evidence type="ECO:0000256" key="1">
    <source>
        <dbReference type="ARBA" id="ARBA00022443"/>
    </source>
</evidence>
<feature type="compositionally biased region" description="Low complexity" evidence="3">
    <location>
        <begin position="289"/>
        <end position="299"/>
    </location>
</feature>
<comment type="caution">
    <text evidence="5">The sequence shown here is derived from an EMBL/GenBank/DDBJ whole genome shotgun (WGS) entry which is preliminary data.</text>
</comment>
<feature type="region of interest" description="Disordered" evidence="3">
    <location>
        <begin position="193"/>
        <end position="305"/>
    </location>
</feature>
<feature type="compositionally biased region" description="Polar residues" evidence="3">
    <location>
        <begin position="213"/>
        <end position="250"/>
    </location>
</feature>
<protein>
    <submittedName>
        <fullName evidence="5">Peripheral-type benzodiazepine receptor-associated protein 1</fullName>
    </submittedName>
</protein>
<dbReference type="PANTHER" id="PTHR14234">
    <property type="entry name" value="RIM BINDING PROTEIN-RELATED"/>
    <property type="match status" value="1"/>
</dbReference>
<dbReference type="EMBL" id="VCAZ01000202">
    <property type="protein sequence ID" value="TTG47520.1"/>
    <property type="molecule type" value="Genomic_DNA"/>
</dbReference>
<accession>A0A556VAZ6</accession>
<dbReference type="AlphaFoldDB" id="A0A556VAZ6"/>
<proteinExistence type="predicted"/>
<dbReference type="Proteomes" id="UP000319801">
    <property type="component" value="Unassembled WGS sequence"/>
</dbReference>
<dbReference type="InterPro" id="IPR040325">
    <property type="entry name" value="RIMBP1/2/3"/>
</dbReference>
<gene>
    <name evidence="5" type="ORF">Baya_15180</name>
</gene>
<keyword evidence="6" id="KW-1185">Reference proteome</keyword>
<organism evidence="5 6">
    <name type="scientific">Bagarius yarrelli</name>
    <name type="common">Goonch</name>
    <name type="synonym">Bagrus yarrelli</name>
    <dbReference type="NCBI Taxonomy" id="175774"/>
    <lineage>
        <taxon>Eukaryota</taxon>
        <taxon>Metazoa</taxon>
        <taxon>Chordata</taxon>
        <taxon>Craniata</taxon>
        <taxon>Vertebrata</taxon>
        <taxon>Euteleostomi</taxon>
        <taxon>Actinopterygii</taxon>
        <taxon>Neopterygii</taxon>
        <taxon>Teleostei</taxon>
        <taxon>Ostariophysi</taxon>
        <taxon>Siluriformes</taxon>
        <taxon>Sisoridae</taxon>
        <taxon>Sisorinae</taxon>
        <taxon>Bagarius</taxon>
    </lineage>
</organism>
<dbReference type="Pfam" id="PF07653">
    <property type="entry name" value="SH3_2"/>
    <property type="match status" value="2"/>
</dbReference>
<dbReference type="Gene3D" id="2.30.30.40">
    <property type="entry name" value="SH3 Domains"/>
    <property type="match status" value="2"/>
</dbReference>
<evidence type="ECO:0000256" key="3">
    <source>
        <dbReference type="SAM" id="MobiDB-lite"/>
    </source>
</evidence>
<feature type="compositionally biased region" description="Polar residues" evidence="3">
    <location>
        <begin position="104"/>
        <end position="119"/>
    </location>
</feature>
<dbReference type="InterPro" id="IPR036028">
    <property type="entry name" value="SH3-like_dom_sf"/>
</dbReference>
<evidence type="ECO:0000313" key="5">
    <source>
        <dbReference type="EMBL" id="TTG47520.1"/>
    </source>
</evidence>